<keyword evidence="5 7" id="KW-1133">Transmembrane helix</keyword>
<name>A0A0G9HEK1_9GAMM</name>
<keyword evidence="6 7" id="KW-0472">Membrane</keyword>
<dbReference type="RefSeq" id="WP_046966354.1">
    <property type="nucleotide sequence ID" value="NZ_CP017480.1"/>
</dbReference>
<evidence type="ECO:0000256" key="4">
    <source>
        <dbReference type="ARBA" id="ARBA00022692"/>
    </source>
</evidence>
<dbReference type="HAMAP" id="MF_00672">
    <property type="entry name" value="UPF0761"/>
    <property type="match status" value="1"/>
</dbReference>
<dbReference type="PANTHER" id="PTHR30213:SF0">
    <property type="entry name" value="UPF0761 MEMBRANE PROTEIN YIHY"/>
    <property type="match status" value="1"/>
</dbReference>
<dbReference type="PANTHER" id="PTHR30213">
    <property type="entry name" value="INNER MEMBRANE PROTEIN YHJD"/>
    <property type="match status" value="1"/>
</dbReference>
<feature type="transmembrane region" description="Helical" evidence="7">
    <location>
        <begin position="96"/>
        <end position="115"/>
    </location>
</feature>
<dbReference type="Proteomes" id="UP000182987">
    <property type="component" value="Chromosome"/>
</dbReference>
<evidence type="ECO:0000256" key="1">
    <source>
        <dbReference type="ARBA" id="ARBA00004651"/>
    </source>
</evidence>
<dbReference type="STRING" id="1440763.BJI69_12705"/>
<dbReference type="InterPro" id="IPR017039">
    <property type="entry name" value="Virul_fac_BrkB"/>
</dbReference>
<dbReference type="GO" id="GO:0005886">
    <property type="term" value="C:plasma membrane"/>
    <property type="evidence" value="ECO:0007669"/>
    <property type="project" value="UniProtKB-SubCell"/>
</dbReference>
<accession>A0A0G9HEK1</accession>
<evidence type="ECO:0000313" key="9">
    <source>
        <dbReference type="Proteomes" id="UP000182987"/>
    </source>
</evidence>
<dbReference type="KEGG" id="lrz:BJI69_12705"/>
<evidence type="ECO:0000313" key="8">
    <source>
        <dbReference type="EMBL" id="APG04675.1"/>
    </source>
</evidence>
<feature type="transmembrane region" description="Helical" evidence="7">
    <location>
        <begin position="179"/>
        <end position="198"/>
    </location>
</feature>
<dbReference type="NCBIfam" id="TIGR00765">
    <property type="entry name" value="yihY_not_rbn"/>
    <property type="match status" value="1"/>
</dbReference>
<proteinExistence type="inferred from homology"/>
<sequence length="424" mass="47430">MPPLRFDRDRALSFTRFTWLRFVDDKCFETAGALSYTTLVSLVPLTVAVFAILSAFPVFAEWRGSLANYAFQNFVPATGIKIQEYMLAFADKASQLTGISILVMLFSAVSMMISIEDRMNRIWRVRKPRGWTSRLLLYWAALTLGPILVVGSLVLTSYITAFPMLHAAADQIATQSRLLNFLPFVITFVTLVLMYTMVPNRRVDWRHAGIGALLGAILFEIARWGFTLFIRNAPTYEEIYGALAAIPIFLLWIYLSWIIVILGASIAASISAFEYTMPQEALPEGAEFIGLLVVLQHFVEAQRAGDSVDPATVRVRAPYLPSSAITCYFDDLQRADMIQRGEAGGWLLTRSLDCTELLRVYRCTSYRLPLHPREQVERLGIYLPTELLVLLDHLAAALDATLGARLDQLFPPAVVSVSIEDSPA</sequence>
<evidence type="ECO:0000256" key="6">
    <source>
        <dbReference type="ARBA" id="ARBA00023136"/>
    </source>
</evidence>
<evidence type="ECO:0000256" key="7">
    <source>
        <dbReference type="HAMAP-Rule" id="MF_00672"/>
    </source>
</evidence>
<evidence type="ECO:0000256" key="2">
    <source>
        <dbReference type="ARBA" id="ARBA00022475"/>
    </source>
</evidence>
<evidence type="ECO:0000256" key="5">
    <source>
        <dbReference type="ARBA" id="ARBA00022989"/>
    </source>
</evidence>
<dbReference type="Pfam" id="PF03631">
    <property type="entry name" value="Virul_fac_BrkB"/>
    <property type="match status" value="1"/>
</dbReference>
<dbReference type="OrthoDB" id="9808671at2"/>
<feature type="transmembrane region" description="Helical" evidence="7">
    <location>
        <begin position="210"/>
        <end position="230"/>
    </location>
</feature>
<feature type="transmembrane region" description="Helical" evidence="7">
    <location>
        <begin position="36"/>
        <end position="59"/>
    </location>
</feature>
<keyword evidence="4 7" id="KW-0812">Transmembrane</keyword>
<evidence type="ECO:0000256" key="3">
    <source>
        <dbReference type="ARBA" id="ARBA00022519"/>
    </source>
</evidence>
<comment type="subcellular location">
    <subcellularLocation>
        <location evidence="1 7">Cell membrane</location>
        <topology evidence="1 7">Multi-pass membrane protein</topology>
    </subcellularLocation>
</comment>
<feature type="transmembrane region" description="Helical" evidence="7">
    <location>
        <begin position="242"/>
        <end position="268"/>
    </location>
</feature>
<reference evidence="9" key="1">
    <citation type="submission" date="2016-09" db="EMBL/GenBank/DDBJ databases">
        <authorList>
            <person name="Lysoe E."/>
        </authorList>
    </citation>
    <scope>NUCLEOTIDE SEQUENCE [LARGE SCALE GENOMIC DNA]</scope>
    <source>
        <strain evidence="9">LJ96T</strain>
    </source>
</reference>
<dbReference type="EMBL" id="CP017480">
    <property type="protein sequence ID" value="APG04675.1"/>
    <property type="molecule type" value="Genomic_DNA"/>
</dbReference>
<dbReference type="PATRIC" id="fig|1440763.5.peg.344"/>
<protein>
    <recommendedName>
        <fullName evidence="7">UPF0761 membrane protein BJI69_12705</fullName>
    </recommendedName>
</protein>
<keyword evidence="2 7" id="KW-1003">Cell membrane</keyword>
<comment type="similarity">
    <text evidence="7">Belongs to the UPF0761 family.</text>
</comment>
<feature type="transmembrane region" description="Helical" evidence="7">
    <location>
        <begin position="136"/>
        <end position="159"/>
    </location>
</feature>
<keyword evidence="3" id="KW-0997">Cell inner membrane</keyword>
<gene>
    <name evidence="8" type="ORF">BJI69_12705</name>
</gene>
<dbReference type="InterPro" id="IPR023679">
    <property type="entry name" value="UPF0761_bac"/>
</dbReference>
<organism evidence="8 9">
    <name type="scientific">Luteibacter rhizovicinus DSM 16549</name>
    <dbReference type="NCBI Taxonomy" id="1440763"/>
    <lineage>
        <taxon>Bacteria</taxon>
        <taxon>Pseudomonadati</taxon>
        <taxon>Pseudomonadota</taxon>
        <taxon>Gammaproteobacteria</taxon>
        <taxon>Lysobacterales</taxon>
        <taxon>Rhodanobacteraceae</taxon>
        <taxon>Luteibacter</taxon>
    </lineage>
</organism>
<keyword evidence="9" id="KW-1185">Reference proteome</keyword>
<dbReference type="AlphaFoldDB" id="A0A0G9HEK1"/>